<evidence type="ECO:0000313" key="2">
    <source>
        <dbReference type="EMBL" id="SEA38539.1"/>
    </source>
</evidence>
<dbReference type="InterPro" id="IPR014729">
    <property type="entry name" value="Rossmann-like_a/b/a_fold"/>
</dbReference>
<dbReference type="STRING" id="555874.SAMN04488065_2916"/>
<keyword evidence="3" id="KW-1185">Reference proteome</keyword>
<feature type="domain" description="UspA" evidence="1">
    <location>
        <begin position="15"/>
        <end position="145"/>
    </location>
</feature>
<dbReference type="SUPFAM" id="SSF52402">
    <property type="entry name" value="Adenine nucleotide alpha hydrolases-like"/>
    <property type="match status" value="1"/>
</dbReference>
<proteinExistence type="predicted"/>
<reference evidence="2 3" key="1">
    <citation type="submission" date="2016-10" db="EMBL/GenBank/DDBJ databases">
        <authorList>
            <person name="de Groot N.N."/>
        </authorList>
    </citation>
    <scope>NUCLEOTIDE SEQUENCE [LARGE SCALE GENOMIC DNA]</scope>
    <source>
        <strain evidence="2 3">CGMCC 1.8712</strain>
    </source>
</reference>
<evidence type="ECO:0000259" key="1">
    <source>
        <dbReference type="Pfam" id="PF00582"/>
    </source>
</evidence>
<accession>A0A1H4ARP6</accession>
<sequence length="151" mass="15915">MSETADPPSLLSRPLIPVASEDDARETCRAAFPRIAAEGGRPVVVHVVEKAGGAPDKASVEQREAAAEDAFAVVREAAADAGVDVETEIRYGTDVAATIIDAATDVDASAIVFHPRDGSWLLDLLTGNVRDRLVSESDRPVVVLPDVEAEQ</sequence>
<dbReference type="AlphaFoldDB" id="A0A1H4ARP6"/>
<dbReference type="RefSeq" id="WP_092636058.1">
    <property type="nucleotide sequence ID" value="NZ_FNQT01000007.1"/>
</dbReference>
<protein>
    <submittedName>
        <fullName evidence="2">Nucleotide-binding universal stress protein, UspA family</fullName>
    </submittedName>
</protein>
<organism evidence="2 3">
    <name type="scientific">Haloplanus vescus</name>
    <dbReference type="NCBI Taxonomy" id="555874"/>
    <lineage>
        <taxon>Archaea</taxon>
        <taxon>Methanobacteriati</taxon>
        <taxon>Methanobacteriota</taxon>
        <taxon>Stenosarchaea group</taxon>
        <taxon>Halobacteria</taxon>
        <taxon>Halobacteriales</taxon>
        <taxon>Haloferacaceae</taxon>
        <taxon>Haloplanus</taxon>
    </lineage>
</organism>
<dbReference type="CDD" id="cd00293">
    <property type="entry name" value="USP-like"/>
    <property type="match status" value="1"/>
</dbReference>
<dbReference type="Gene3D" id="3.40.50.620">
    <property type="entry name" value="HUPs"/>
    <property type="match status" value="1"/>
</dbReference>
<dbReference type="Proteomes" id="UP000236755">
    <property type="component" value="Unassembled WGS sequence"/>
</dbReference>
<dbReference type="OrthoDB" id="202478at2157"/>
<dbReference type="EMBL" id="FNQT01000007">
    <property type="protein sequence ID" value="SEA38539.1"/>
    <property type="molecule type" value="Genomic_DNA"/>
</dbReference>
<dbReference type="InterPro" id="IPR006016">
    <property type="entry name" value="UspA"/>
</dbReference>
<name>A0A1H4ARP6_9EURY</name>
<evidence type="ECO:0000313" key="3">
    <source>
        <dbReference type="Proteomes" id="UP000236755"/>
    </source>
</evidence>
<dbReference type="Pfam" id="PF00582">
    <property type="entry name" value="Usp"/>
    <property type="match status" value="1"/>
</dbReference>
<gene>
    <name evidence="2" type="ORF">SAMN04488065_2916</name>
</gene>